<keyword evidence="3" id="KW-1185">Reference proteome</keyword>
<gene>
    <name evidence="2" type="ORF">ISALK_09045</name>
</gene>
<dbReference type="InterPro" id="IPR041657">
    <property type="entry name" value="HTH_17"/>
</dbReference>
<feature type="domain" description="Helix-turn-helix" evidence="1">
    <location>
        <begin position="6"/>
        <end position="54"/>
    </location>
</feature>
<proteinExistence type="predicted"/>
<comment type="caution">
    <text evidence="2">The sequence shown here is derived from an EMBL/GenBank/DDBJ whole genome shotgun (WGS) entry which is preliminary data.</text>
</comment>
<dbReference type="AlphaFoldDB" id="A0AA44BE83"/>
<name>A0AA44BE83_9CLOT</name>
<reference evidence="2 3" key="1">
    <citation type="submission" date="2019-04" db="EMBL/GenBank/DDBJ databases">
        <title>Isachenkonia alkalipeptolytica gen. nov. sp. nov. a new anaerobic, alkiliphilic organothrophic bacterium capable to reduce synthesized ferrihydrite isolated from a soda lake.</title>
        <authorList>
            <person name="Toshchakov S.V."/>
            <person name="Zavarzina D.G."/>
            <person name="Zhilina T.N."/>
            <person name="Kostrikina N.A."/>
            <person name="Kublanov I.V."/>
        </authorList>
    </citation>
    <scope>NUCLEOTIDE SEQUENCE [LARGE SCALE GENOMIC DNA]</scope>
    <source>
        <strain evidence="2 3">Z-1701</strain>
    </source>
</reference>
<evidence type="ECO:0000313" key="3">
    <source>
        <dbReference type="Proteomes" id="UP000449710"/>
    </source>
</evidence>
<dbReference type="GO" id="GO:0003677">
    <property type="term" value="F:DNA binding"/>
    <property type="evidence" value="ECO:0007669"/>
    <property type="project" value="InterPro"/>
</dbReference>
<organism evidence="2 3">
    <name type="scientific">Isachenkonia alkalipeptolytica</name>
    <dbReference type="NCBI Taxonomy" id="2565777"/>
    <lineage>
        <taxon>Bacteria</taxon>
        <taxon>Bacillati</taxon>
        <taxon>Bacillota</taxon>
        <taxon>Clostridia</taxon>
        <taxon>Eubacteriales</taxon>
        <taxon>Clostridiaceae</taxon>
        <taxon>Isachenkonia</taxon>
    </lineage>
</organism>
<dbReference type="Proteomes" id="UP000449710">
    <property type="component" value="Unassembled WGS sequence"/>
</dbReference>
<evidence type="ECO:0000313" key="2">
    <source>
        <dbReference type="EMBL" id="NBG88648.1"/>
    </source>
</evidence>
<dbReference type="NCBIfam" id="TIGR01764">
    <property type="entry name" value="excise"/>
    <property type="match status" value="1"/>
</dbReference>
<accession>A0AA44BE83</accession>
<sequence length="64" mass="7434">MDFGEMLTSEDVKKRLLLGRSKVYQILRSGKLKSVRIDRQYRVSESALKSYILEHESGDFEPKA</sequence>
<evidence type="ECO:0000259" key="1">
    <source>
        <dbReference type="Pfam" id="PF12728"/>
    </source>
</evidence>
<dbReference type="InterPro" id="IPR010093">
    <property type="entry name" value="SinI_DNA-bd"/>
</dbReference>
<protein>
    <submittedName>
        <fullName evidence="2">Helix-turn-helix domain-containing protein</fullName>
    </submittedName>
</protein>
<dbReference type="Pfam" id="PF12728">
    <property type="entry name" value="HTH_17"/>
    <property type="match status" value="1"/>
</dbReference>
<dbReference type="EMBL" id="SUMG01000010">
    <property type="protein sequence ID" value="NBG88648.1"/>
    <property type="molecule type" value="Genomic_DNA"/>
</dbReference>